<evidence type="ECO:0000313" key="3">
    <source>
        <dbReference type="EMBL" id="CAL5132543.1"/>
    </source>
</evidence>
<dbReference type="EMBL" id="CAXLJL010000128">
    <property type="protein sequence ID" value="CAL5132543.1"/>
    <property type="molecule type" value="Genomic_DNA"/>
</dbReference>
<accession>A0AAV2T807</accession>
<keyword evidence="1" id="KW-0812">Transmembrane</keyword>
<comment type="caution">
    <text evidence="3">The sequence shown here is derived from an EMBL/GenBank/DDBJ whole genome shotgun (WGS) entry which is preliminary data.</text>
</comment>
<evidence type="ECO:0000313" key="4">
    <source>
        <dbReference type="Proteomes" id="UP001497525"/>
    </source>
</evidence>
<gene>
    <name evidence="3" type="ORF">CDAUBV1_LOCUS5388</name>
</gene>
<sequence>MTGKQRTHQLICSIVILCCLLDYFRVQGIICLNEKLAKIGVFKRKDELTEITDECTGCTTIIHEEDEVHTEQRVCSKETEIAYNTFDRIDVLFDPNTKKTMKKKVERRSTCYEDLCNNQPFEPLELCSVVKGMSSNSETISPKLFLIIPIILVLNNIFALLFHL</sequence>
<protein>
    <submittedName>
        <fullName evidence="3">Uncharacterized protein</fullName>
    </submittedName>
</protein>
<organism evidence="3 4">
    <name type="scientific">Calicophoron daubneyi</name>
    <name type="common">Rumen fluke</name>
    <name type="synonym">Paramphistomum daubneyi</name>
    <dbReference type="NCBI Taxonomy" id="300641"/>
    <lineage>
        <taxon>Eukaryota</taxon>
        <taxon>Metazoa</taxon>
        <taxon>Spiralia</taxon>
        <taxon>Lophotrochozoa</taxon>
        <taxon>Platyhelminthes</taxon>
        <taxon>Trematoda</taxon>
        <taxon>Digenea</taxon>
        <taxon>Plagiorchiida</taxon>
        <taxon>Pronocephalata</taxon>
        <taxon>Paramphistomoidea</taxon>
        <taxon>Paramphistomidae</taxon>
        <taxon>Calicophoron</taxon>
    </lineage>
</organism>
<reference evidence="3" key="1">
    <citation type="submission" date="2024-06" db="EMBL/GenBank/DDBJ databases">
        <authorList>
            <person name="Liu X."/>
            <person name="Lenzi L."/>
            <person name="Haldenby T S."/>
            <person name="Uol C."/>
        </authorList>
    </citation>
    <scope>NUCLEOTIDE SEQUENCE</scope>
</reference>
<dbReference type="AlphaFoldDB" id="A0AAV2T807"/>
<dbReference type="Proteomes" id="UP001497525">
    <property type="component" value="Unassembled WGS sequence"/>
</dbReference>
<evidence type="ECO:0000256" key="2">
    <source>
        <dbReference type="SAM" id="SignalP"/>
    </source>
</evidence>
<keyword evidence="1" id="KW-1133">Transmembrane helix</keyword>
<keyword evidence="1" id="KW-0472">Membrane</keyword>
<keyword evidence="2" id="KW-0732">Signal</keyword>
<feature type="chain" id="PRO_5043495026" evidence="2">
    <location>
        <begin position="29"/>
        <end position="164"/>
    </location>
</feature>
<feature type="signal peptide" evidence="2">
    <location>
        <begin position="1"/>
        <end position="28"/>
    </location>
</feature>
<proteinExistence type="predicted"/>
<name>A0AAV2T807_CALDB</name>
<evidence type="ECO:0000256" key="1">
    <source>
        <dbReference type="SAM" id="Phobius"/>
    </source>
</evidence>
<feature type="transmembrane region" description="Helical" evidence="1">
    <location>
        <begin position="144"/>
        <end position="162"/>
    </location>
</feature>